<feature type="transmembrane region" description="Helical" evidence="2">
    <location>
        <begin position="157"/>
        <end position="180"/>
    </location>
</feature>
<keyword evidence="2" id="KW-0472">Membrane</keyword>
<dbReference type="EMBL" id="QGGH01000002">
    <property type="protein sequence ID" value="PWJ93128.1"/>
    <property type="molecule type" value="Genomic_DNA"/>
</dbReference>
<organism evidence="3 4">
    <name type="scientific">Rhizobium loti</name>
    <name type="common">Mesorhizobium loti</name>
    <dbReference type="NCBI Taxonomy" id="381"/>
    <lineage>
        <taxon>Bacteria</taxon>
        <taxon>Pseudomonadati</taxon>
        <taxon>Pseudomonadota</taxon>
        <taxon>Alphaproteobacteria</taxon>
        <taxon>Hyphomicrobiales</taxon>
        <taxon>Phyllobacteriaceae</taxon>
        <taxon>Mesorhizobium</taxon>
    </lineage>
</organism>
<name>A0A8E3B6Y8_RHILI</name>
<evidence type="ECO:0000256" key="2">
    <source>
        <dbReference type="SAM" id="Phobius"/>
    </source>
</evidence>
<feature type="transmembrane region" description="Helical" evidence="2">
    <location>
        <begin position="262"/>
        <end position="283"/>
    </location>
</feature>
<keyword evidence="2" id="KW-0812">Transmembrane</keyword>
<evidence type="ECO:0000313" key="4">
    <source>
        <dbReference type="Proteomes" id="UP000245631"/>
    </source>
</evidence>
<sequence>MGLYELFKEMLKYVNGKMQYNDWPKRSLPRHGHMRGDTEKSAQRAAPQAIDAATIAANSAIVPFVLEVAALAAILAVTAPTHGRKVMAGFHVMADARGMHVQPAVRRITTSDLWDALRLGAEDFWAKPSHYVFLCLIYPIVGLIVTRWTSGANAIQLIYPLMSGFALVGPFAAIGLYEISRRRELGMNTSWRHALDVRRSPAVPSIVVIGIMLVALFLLWLYTAQSIYTGLFGDQPPASIGSFVREVLTTGKGWTLILAGNAAGFVFAVVVLATTVIAFPLLLDRDVGAVSAIETSARAVMANPLQMALWGLLVAVLLVIGSIPLFAGLAVVMPVLGHATWHLYRKVVEPERAQQIRRPM</sequence>
<keyword evidence="2" id="KW-1133">Transmembrane helix</keyword>
<feature type="transmembrane region" description="Helical" evidence="2">
    <location>
        <begin position="131"/>
        <end position="151"/>
    </location>
</feature>
<feature type="transmembrane region" description="Helical" evidence="2">
    <location>
        <begin position="55"/>
        <end position="77"/>
    </location>
</feature>
<feature type="transmembrane region" description="Helical" evidence="2">
    <location>
        <begin position="308"/>
        <end position="336"/>
    </location>
</feature>
<gene>
    <name evidence="3" type="ORF">C8D77_102908</name>
</gene>
<dbReference type="Pfam" id="PF09955">
    <property type="entry name" value="DUF2189"/>
    <property type="match status" value="1"/>
</dbReference>
<reference evidence="3 4" key="1">
    <citation type="submission" date="2018-05" db="EMBL/GenBank/DDBJ databases">
        <title>Genomic Encyclopedia of Type Strains, Phase IV (KMG-IV): sequencing the most valuable type-strain genomes for metagenomic binning, comparative biology and taxonomic classification.</title>
        <authorList>
            <person name="Goeker M."/>
        </authorList>
    </citation>
    <scope>NUCLEOTIDE SEQUENCE [LARGE SCALE GENOMIC DNA]</scope>
    <source>
        <strain evidence="3 4">DSM 2626</strain>
    </source>
</reference>
<feature type="region of interest" description="Disordered" evidence="1">
    <location>
        <begin position="24"/>
        <end position="43"/>
    </location>
</feature>
<evidence type="ECO:0000256" key="1">
    <source>
        <dbReference type="SAM" id="MobiDB-lite"/>
    </source>
</evidence>
<dbReference type="InterPro" id="IPR018692">
    <property type="entry name" value="DUF2189"/>
</dbReference>
<evidence type="ECO:0000313" key="3">
    <source>
        <dbReference type="EMBL" id="PWJ93128.1"/>
    </source>
</evidence>
<proteinExistence type="predicted"/>
<accession>A0A8E3B6Y8</accession>
<protein>
    <submittedName>
        <fullName evidence="3">Putative membrane protein</fullName>
    </submittedName>
</protein>
<comment type="caution">
    <text evidence="3">The sequence shown here is derived from an EMBL/GenBank/DDBJ whole genome shotgun (WGS) entry which is preliminary data.</text>
</comment>
<dbReference type="Proteomes" id="UP000245631">
    <property type="component" value="Unassembled WGS sequence"/>
</dbReference>
<dbReference type="AlphaFoldDB" id="A0A8E3B6Y8"/>
<feature type="transmembrane region" description="Helical" evidence="2">
    <location>
        <begin position="201"/>
        <end position="222"/>
    </location>
</feature>